<feature type="transmembrane region" description="Helical" evidence="1">
    <location>
        <begin position="160"/>
        <end position="177"/>
    </location>
</feature>
<evidence type="ECO:0000313" key="2">
    <source>
        <dbReference type="EMBL" id="PFG20089.1"/>
    </source>
</evidence>
<comment type="caution">
    <text evidence="2">The sequence shown here is derived from an EMBL/GenBank/DDBJ whole genome shotgun (WGS) entry which is preliminary data.</text>
</comment>
<dbReference type="InterPro" id="IPR025058">
    <property type="entry name" value="DUF3995"/>
</dbReference>
<evidence type="ECO:0000313" key="3">
    <source>
        <dbReference type="Proteomes" id="UP000224915"/>
    </source>
</evidence>
<name>A0A2A9D2L1_9MICO</name>
<reference evidence="2 3" key="1">
    <citation type="submission" date="2017-10" db="EMBL/GenBank/DDBJ databases">
        <title>Sequencing the genomes of 1000 actinobacteria strains.</title>
        <authorList>
            <person name="Klenk H.-P."/>
        </authorList>
    </citation>
    <scope>NUCLEOTIDE SEQUENCE [LARGE SCALE GENOMIC DNA]</scope>
    <source>
        <strain evidence="2 3">DSM 21801</strain>
    </source>
</reference>
<keyword evidence="1" id="KW-0472">Membrane</keyword>
<feature type="transmembrane region" description="Helical" evidence="1">
    <location>
        <begin position="54"/>
        <end position="73"/>
    </location>
</feature>
<protein>
    <submittedName>
        <fullName evidence="2">Uncharacterized protein DUF3995</fullName>
    </submittedName>
</protein>
<dbReference type="AlphaFoldDB" id="A0A2A9D2L1"/>
<keyword evidence="3" id="KW-1185">Reference proteome</keyword>
<feature type="transmembrane region" description="Helical" evidence="1">
    <location>
        <begin position="93"/>
        <end position="113"/>
    </location>
</feature>
<dbReference type="Pfam" id="PF13160">
    <property type="entry name" value="DUF3995"/>
    <property type="match status" value="1"/>
</dbReference>
<dbReference type="EMBL" id="PDJD01000001">
    <property type="protein sequence ID" value="PFG20089.1"/>
    <property type="molecule type" value="Genomic_DNA"/>
</dbReference>
<dbReference type="Proteomes" id="UP000224915">
    <property type="component" value="Unassembled WGS sequence"/>
</dbReference>
<proteinExistence type="predicted"/>
<accession>A0A2A9D2L1</accession>
<evidence type="ECO:0000256" key="1">
    <source>
        <dbReference type="SAM" id="Phobius"/>
    </source>
</evidence>
<organism evidence="2 3">
    <name type="scientific">Serinibacter salmoneus</name>
    <dbReference type="NCBI Taxonomy" id="556530"/>
    <lineage>
        <taxon>Bacteria</taxon>
        <taxon>Bacillati</taxon>
        <taxon>Actinomycetota</taxon>
        <taxon>Actinomycetes</taxon>
        <taxon>Micrococcales</taxon>
        <taxon>Beutenbergiaceae</taxon>
        <taxon>Serinibacter</taxon>
    </lineage>
</organism>
<keyword evidence="1" id="KW-0812">Transmembrane</keyword>
<keyword evidence="1" id="KW-1133">Transmembrane helix</keyword>
<gene>
    <name evidence="2" type="ORF">ATL40_1672</name>
</gene>
<sequence>MLTYPPVYAANLRLRNLGAQHPRRIARAWRSRASYAEGVDTVTRLSRTVASCGLAAAGALHAVWALGSPWPAGSARELNELVVGNGEVAPGTAATWLVCGSALAGAAVAAGAMGDRPLAVWGRRIAGAALLARAALGGNAALRVLGLPPGGDRFTRLDRRYYRALFAVLGAALVLGARRSPS</sequence>